<dbReference type="AlphaFoldDB" id="M0JIS4"/>
<organism evidence="2 3">
    <name type="scientific">Haloarcula marismortui ATCC 33800</name>
    <dbReference type="NCBI Taxonomy" id="662476"/>
    <lineage>
        <taxon>Archaea</taxon>
        <taxon>Methanobacteriati</taxon>
        <taxon>Methanobacteriota</taxon>
        <taxon>Stenosarchaea group</taxon>
        <taxon>Halobacteria</taxon>
        <taxon>Halobacteriales</taxon>
        <taxon>Haloarculaceae</taxon>
        <taxon>Haloarcula</taxon>
    </lineage>
</organism>
<keyword evidence="1" id="KW-0812">Transmembrane</keyword>
<evidence type="ECO:0000313" key="3">
    <source>
        <dbReference type="Proteomes" id="UP000011659"/>
    </source>
</evidence>
<keyword evidence="3" id="KW-1185">Reference proteome</keyword>
<feature type="transmembrane region" description="Helical" evidence="1">
    <location>
        <begin position="16"/>
        <end position="36"/>
    </location>
</feature>
<name>M0JIS4_9EURY</name>
<dbReference type="EMBL" id="AOLR01000066">
    <property type="protein sequence ID" value="EMA07894.1"/>
    <property type="molecule type" value="Genomic_DNA"/>
</dbReference>
<evidence type="ECO:0000256" key="1">
    <source>
        <dbReference type="SAM" id="Phobius"/>
    </source>
</evidence>
<gene>
    <name evidence="2" type="ORF">C436_21073</name>
</gene>
<comment type="caution">
    <text evidence="2">The sequence shown here is derived from an EMBL/GenBank/DDBJ whole genome shotgun (WGS) entry which is preliminary data.</text>
</comment>
<dbReference type="Proteomes" id="UP000011659">
    <property type="component" value="Unassembled WGS sequence"/>
</dbReference>
<accession>M0JIS4</accession>
<protein>
    <submittedName>
        <fullName evidence="2">Uncharacterized protein</fullName>
    </submittedName>
</protein>
<reference evidence="2 3" key="1">
    <citation type="journal article" date="2014" name="PLoS Genet.">
        <title>Phylogenetically driven sequencing of extremely halophilic archaea reveals strategies for static and dynamic osmo-response.</title>
        <authorList>
            <person name="Becker E.A."/>
            <person name="Seitzer P.M."/>
            <person name="Tritt A."/>
            <person name="Larsen D."/>
            <person name="Krusor M."/>
            <person name="Yao A.I."/>
            <person name="Wu D."/>
            <person name="Madern D."/>
            <person name="Eisen J.A."/>
            <person name="Darling A.E."/>
            <person name="Facciotti M.T."/>
        </authorList>
    </citation>
    <scope>NUCLEOTIDE SEQUENCE [LARGE SCALE GENOMIC DNA]</scope>
    <source>
        <strain evidence="2 3">ATCC 33800</strain>
    </source>
</reference>
<evidence type="ECO:0000313" key="2">
    <source>
        <dbReference type="EMBL" id="EMA07894.1"/>
    </source>
</evidence>
<proteinExistence type="predicted"/>
<sequence>MLWLCMQHSTSINLELWFASMGLTVLVGFGVAVLAATGE</sequence>
<keyword evidence="1" id="KW-0472">Membrane</keyword>
<dbReference type="PATRIC" id="fig|662476.7.peg.4187"/>
<keyword evidence="1" id="KW-1133">Transmembrane helix</keyword>